<dbReference type="OrthoDB" id="49605at2759"/>
<feature type="region of interest" description="Disordered" evidence="1">
    <location>
        <begin position="226"/>
        <end position="249"/>
    </location>
</feature>
<evidence type="ECO:0000313" key="3">
    <source>
        <dbReference type="EMBL" id="VEL35422.1"/>
    </source>
</evidence>
<dbReference type="GO" id="GO:0005737">
    <property type="term" value="C:cytoplasm"/>
    <property type="evidence" value="ECO:0007669"/>
    <property type="project" value="TreeGrafter"/>
</dbReference>
<gene>
    <name evidence="3" type="ORF">PXEA_LOCUS28862</name>
</gene>
<evidence type="ECO:0000313" key="4">
    <source>
        <dbReference type="Proteomes" id="UP000784294"/>
    </source>
</evidence>
<name>A0A3S5AF29_9PLAT</name>
<dbReference type="InterPro" id="IPR018997">
    <property type="entry name" value="PUB_domain"/>
</dbReference>
<dbReference type="PANTHER" id="PTHR23153:SF38">
    <property type="entry name" value="UBX DOMAIN-CONTAINING PROTEIN 6"/>
    <property type="match status" value="1"/>
</dbReference>
<keyword evidence="4" id="KW-1185">Reference proteome</keyword>
<organism evidence="3 4">
    <name type="scientific">Protopolystoma xenopodis</name>
    <dbReference type="NCBI Taxonomy" id="117903"/>
    <lineage>
        <taxon>Eukaryota</taxon>
        <taxon>Metazoa</taxon>
        <taxon>Spiralia</taxon>
        <taxon>Lophotrochozoa</taxon>
        <taxon>Platyhelminthes</taxon>
        <taxon>Monogenea</taxon>
        <taxon>Polyopisthocotylea</taxon>
        <taxon>Polystomatidea</taxon>
        <taxon>Polystomatidae</taxon>
        <taxon>Protopolystoma</taxon>
    </lineage>
</organism>
<evidence type="ECO:0000256" key="1">
    <source>
        <dbReference type="SAM" id="MobiDB-lite"/>
    </source>
</evidence>
<dbReference type="SUPFAM" id="SSF143503">
    <property type="entry name" value="PUG domain-like"/>
    <property type="match status" value="1"/>
</dbReference>
<dbReference type="Gene3D" id="1.20.58.2190">
    <property type="match status" value="1"/>
</dbReference>
<dbReference type="EMBL" id="CAAALY010249805">
    <property type="protein sequence ID" value="VEL35422.1"/>
    <property type="molecule type" value="Genomic_DNA"/>
</dbReference>
<sequence>MSCRPIFPLHSTSGHFESFSPVVSPTGMSGLKKFFNKLRSDMKFSNLGQPHRLIEETRSSISSDSYDIPIREHTESAESQMAAKAALERMAKAKRSTEALYWCPSLFGDTLIASRAEVDQAINEYLSYEGQTQSCEAAALQLVRGLEKSQLPAFFQAGDPNAPTLAEIKEKRKQNLIKVVRNLIQNPTNPTFRRLRIGNQLISDLLSIDKAELFFTACGFKRELLPSPKKSQPHQSPLSSGSPDDQIAIPQVETPDNVSQMEEFLVISEEDAARTQLLENMLQMLEEAQPLLPELYRNTQMSSMRNRLIGNSLRY</sequence>
<comment type="caution">
    <text evidence="3">The sequence shown here is derived from an EMBL/GenBank/DDBJ whole genome shotgun (WGS) entry which is preliminary data.</text>
</comment>
<dbReference type="Proteomes" id="UP000784294">
    <property type="component" value="Unassembled WGS sequence"/>
</dbReference>
<protein>
    <recommendedName>
        <fullName evidence="2">PUB domain-containing protein</fullName>
    </recommendedName>
</protein>
<proteinExistence type="predicted"/>
<reference evidence="3" key="1">
    <citation type="submission" date="2018-11" db="EMBL/GenBank/DDBJ databases">
        <authorList>
            <consortium name="Pathogen Informatics"/>
        </authorList>
    </citation>
    <scope>NUCLEOTIDE SEQUENCE</scope>
</reference>
<dbReference type="AlphaFoldDB" id="A0A3S5AF29"/>
<dbReference type="InterPro" id="IPR036339">
    <property type="entry name" value="PUB-like_dom_sf"/>
</dbReference>
<dbReference type="CDD" id="cd09212">
    <property type="entry name" value="PUB"/>
    <property type="match status" value="1"/>
</dbReference>
<feature type="compositionally biased region" description="Low complexity" evidence="1">
    <location>
        <begin position="226"/>
        <end position="240"/>
    </location>
</feature>
<feature type="domain" description="PUB" evidence="2">
    <location>
        <begin position="175"/>
        <end position="278"/>
    </location>
</feature>
<dbReference type="Pfam" id="PF09409">
    <property type="entry name" value="PUB"/>
    <property type="match status" value="1"/>
</dbReference>
<accession>A0A3S5AF29</accession>
<evidence type="ECO:0000259" key="2">
    <source>
        <dbReference type="Pfam" id="PF09409"/>
    </source>
</evidence>
<dbReference type="PANTHER" id="PTHR23153">
    <property type="entry name" value="UBX-RELATED"/>
    <property type="match status" value="1"/>
</dbReference>